<protein>
    <submittedName>
        <fullName evidence="4">Site-specific recombinase XerD</fullName>
    </submittedName>
</protein>
<dbReference type="InterPro" id="IPR002104">
    <property type="entry name" value="Integrase_catalytic"/>
</dbReference>
<dbReference type="AlphaFoldDB" id="A0A4R8F6X3"/>
<evidence type="ECO:0000313" key="5">
    <source>
        <dbReference type="Proteomes" id="UP000295484"/>
    </source>
</evidence>
<reference evidence="4 5" key="1">
    <citation type="submission" date="2019-03" db="EMBL/GenBank/DDBJ databases">
        <title>Genomic Encyclopedia of Type Strains, Phase IV (KMG-IV): sequencing the most valuable type-strain genomes for metagenomic binning, comparative biology and taxonomic classification.</title>
        <authorList>
            <person name="Goeker M."/>
        </authorList>
    </citation>
    <scope>NUCLEOTIDE SEQUENCE [LARGE SCALE GENOMIC DNA]</scope>
    <source>
        <strain evidence="4 5">JA181</strain>
    </source>
</reference>
<sequence length="363" mass="41667">MTKTTEDRAPYLVWPKGKASWQIRDKRRYISTGATRKPDADAALFEYMKRRDEDAKKAAAGSMASTTLRNILDIWADKRKRENPGTWERKWQYIYKTIYGKSGKMLLHAIDQKWAYWYEQERYEDGVEESTVRQELSTVLSAWRLARNSNPPLTDLPVPELDLPPSSDPREHFISRADAGRLIAAANKDYLRLFIRLCLATGGRHTAILQLTWSRVDLESGTIDLRNRSDRETVVERNERGRRKRAVRQKPRAQVRVEGLILEELREAQDRAASPFVIEHSGKGLGSVHRGFKAAVIRASLDPDTVTPHVLRHSAITWLMQDGEEIYKVAGFAGHSSARMIEKVYGHHHPDFQTSIAKRLAQR</sequence>
<evidence type="ECO:0000256" key="1">
    <source>
        <dbReference type="ARBA" id="ARBA00022908"/>
    </source>
</evidence>
<keyword evidence="1" id="KW-0229">DNA integration</keyword>
<dbReference type="PANTHER" id="PTHR30349">
    <property type="entry name" value="PHAGE INTEGRASE-RELATED"/>
    <property type="match status" value="1"/>
</dbReference>
<evidence type="ECO:0000259" key="3">
    <source>
        <dbReference type="PROSITE" id="PS51898"/>
    </source>
</evidence>
<dbReference type="GO" id="GO:0015074">
    <property type="term" value="P:DNA integration"/>
    <property type="evidence" value="ECO:0007669"/>
    <property type="project" value="UniProtKB-KW"/>
</dbReference>
<dbReference type="InterPro" id="IPR013762">
    <property type="entry name" value="Integrase-like_cat_sf"/>
</dbReference>
<organism evidence="4 5">
    <name type="scientific">Rhodovulum visakhapatnamense</name>
    <dbReference type="NCBI Taxonomy" id="364297"/>
    <lineage>
        <taxon>Bacteria</taxon>
        <taxon>Pseudomonadati</taxon>
        <taxon>Pseudomonadota</taxon>
        <taxon>Alphaproteobacteria</taxon>
        <taxon>Rhodobacterales</taxon>
        <taxon>Paracoccaceae</taxon>
        <taxon>Rhodovulum</taxon>
    </lineage>
</organism>
<comment type="caution">
    <text evidence="4">The sequence shown here is derived from an EMBL/GenBank/DDBJ whole genome shotgun (WGS) entry which is preliminary data.</text>
</comment>
<gene>
    <name evidence="4" type="ORF">EV657_1462</name>
</gene>
<proteinExistence type="predicted"/>
<dbReference type="CDD" id="cd00796">
    <property type="entry name" value="INT_Rci_Hp1_C"/>
    <property type="match status" value="1"/>
</dbReference>
<dbReference type="GO" id="GO:0003677">
    <property type="term" value="F:DNA binding"/>
    <property type="evidence" value="ECO:0007669"/>
    <property type="project" value="InterPro"/>
</dbReference>
<name>A0A4R8F6X3_9RHOB</name>
<dbReference type="InterPro" id="IPR050090">
    <property type="entry name" value="Tyrosine_recombinase_XerCD"/>
</dbReference>
<dbReference type="PROSITE" id="PS51898">
    <property type="entry name" value="TYR_RECOMBINASE"/>
    <property type="match status" value="1"/>
</dbReference>
<evidence type="ECO:0000256" key="2">
    <source>
        <dbReference type="ARBA" id="ARBA00023172"/>
    </source>
</evidence>
<dbReference type="InterPro" id="IPR011010">
    <property type="entry name" value="DNA_brk_join_enz"/>
</dbReference>
<dbReference type="EMBL" id="SOEB01000046">
    <property type="protein sequence ID" value="TDX21106.1"/>
    <property type="molecule type" value="Genomic_DNA"/>
</dbReference>
<dbReference type="RefSeq" id="WP_134079653.1">
    <property type="nucleotide sequence ID" value="NZ_SOEB01000046.1"/>
</dbReference>
<keyword evidence="2" id="KW-0233">DNA recombination</keyword>
<accession>A0A4R8F6X3</accession>
<feature type="domain" description="Tyr recombinase" evidence="3">
    <location>
        <begin position="169"/>
        <end position="358"/>
    </location>
</feature>
<evidence type="ECO:0000313" key="4">
    <source>
        <dbReference type="EMBL" id="TDX21106.1"/>
    </source>
</evidence>
<dbReference type="Gene3D" id="1.10.443.10">
    <property type="entry name" value="Intergrase catalytic core"/>
    <property type="match status" value="1"/>
</dbReference>
<dbReference type="Pfam" id="PF00589">
    <property type="entry name" value="Phage_integrase"/>
    <property type="match status" value="1"/>
</dbReference>
<dbReference type="PANTHER" id="PTHR30349:SF93">
    <property type="entry name" value="FELS-2 PROPHAGE PROTEIN"/>
    <property type="match status" value="1"/>
</dbReference>
<dbReference type="Proteomes" id="UP000295484">
    <property type="component" value="Unassembled WGS sequence"/>
</dbReference>
<dbReference type="SUPFAM" id="SSF56349">
    <property type="entry name" value="DNA breaking-rejoining enzymes"/>
    <property type="match status" value="1"/>
</dbReference>
<dbReference type="GO" id="GO:0006310">
    <property type="term" value="P:DNA recombination"/>
    <property type="evidence" value="ECO:0007669"/>
    <property type="project" value="UniProtKB-KW"/>
</dbReference>